<name>F8N055_NEUT8</name>
<dbReference type="GO" id="GO:0030638">
    <property type="term" value="P:polyketide metabolic process"/>
    <property type="evidence" value="ECO:0007669"/>
    <property type="project" value="InterPro"/>
</dbReference>
<dbReference type="HOGENOM" id="CLU_573754_0_0_1"/>
<dbReference type="SUPFAM" id="SSF54427">
    <property type="entry name" value="NTF2-like"/>
    <property type="match status" value="1"/>
</dbReference>
<gene>
    <name evidence="2" type="ORF">NEUTE1DRAFT_125634</name>
</gene>
<dbReference type="KEGG" id="nte:NEUTE1DRAFT125634"/>
<dbReference type="Gene3D" id="3.10.450.50">
    <property type="match status" value="2"/>
</dbReference>
<reference evidence="3" key="1">
    <citation type="journal article" date="2011" name="Genetics">
        <title>Massive changes in genome architecture accompany the transition to self-fertility in the filamentous fungus Neurospora tetrasperma.</title>
        <authorList>
            <person name="Ellison C.E."/>
            <person name="Stajich J.E."/>
            <person name="Jacobson D.J."/>
            <person name="Natvig D.O."/>
            <person name="Lapidus A."/>
            <person name="Foster B."/>
            <person name="Aerts A."/>
            <person name="Riley R."/>
            <person name="Lindquist E.A."/>
            <person name="Grigoriev I.V."/>
            <person name="Taylor J.W."/>
        </authorList>
    </citation>
    <scope>NUCLEOTIDE SEQUENCE [LARGE SCALE GENOMIC DNA]</scope>
    <source>
        <strain evidence="3">FGSC 2508 / P0657</strain>
    </source>
</reference>
<evidence type="ECO:0000313" key="2">
    <source>
        <dbReference type="EMBL" id="EGO52086.1"/>
    </source>
</evidence>
<dbReference type="RefSeq" id="XP_009855729.1">
    <property type="nucleotide sequence ID" value="XM_009857427.1"/>
</dbReference>
<dbReference type="GeneID" id="20824822"/>
<accession>F8N055</accession>
<dbReference type="InterPro" id="IPR032710">
    <property type="entry name" value="NTF2-like_dom_sf"/>
</dbReference>
<dbReference type="Pfam" id="PF07366">
    <property type="entry name" value="SnoaL"/>
    <property type="match status" value="1"/>
</dbReference>
<keyword evidence="3" id="KW-1185">Reference proteome</keyword>
<sequence length="528" mass="60400">MPSWVRPDFDVLPRQSTLRDKCGHRVGVPTSLFRRAHGRTSAAGRCNWHGQAFEGVDAAKGHVMEETSWKGRGQQEGWWEKWRWKWKWKDDGNRVLLFFTPRTQATMSYSHAPEDPSLDEPASGQAALLSFISRSSLSTSQEDDALLLPARDDDSEPHNILPLPSHHPSTTLTFRQDAELRDPVLHNSFLGISELNEHAARRARMLEQLGQSEFKTPSFSDSVAVATPSFSDSLPLASSSFDSERTVTLPTEVNNKSRFRSFIDRINRRQWSFLSNEVHGTITYNKEDISLYQFVESFKQEFSHRSCTQMEIVTLITGTPEEEEPVAARLKVKDLLVQAPFMASSQRKQTEYTRHMFVYFIDEKISEIQDIVDKAEKRRQSPNIVPVPKFRPPPPPSSIDLRQFYDDYIACINGQTMQQDLHQYCKETVIWNGAEMALNHYGQLMENAFDAIAGLQFVPRTVLIDEAKQQIAVRIEFSGLPIKPFGGATPNGRRVHFAEHAFYWLEHGKISHVLTIVDWADFKSQLDY</sequence>
<proteinExistence type="predicted"/>
<dbReference type="VEuPathDB" id="FungiDB:NEUTE1DRAFT_125634"/>
<dbReference type="EMBL" id="GL891382">
    <property type="protein sequence ID" value="EGO52086.1"/>
    <property type="molecule type" value="Genomic_DNA"/>
</dbReference>
<evidence type="ECO:0008006" key="4">
    <source>
        <dbReference type="Google" id="ProtNLM"/>
    </source>
</evidence>
<feature type="region of interest" description="Disordered" evidence="1">
    <location>
        <begin position="149"/>
        <end position="169"/>
    </location>
</feature>
<protein>
    <recommendedName>
        <fullName evidence="4">NTF2-like protein</fullName>
    </recommendedName>
</protein>
<dbReference type="Proteomes" id="UP000008065">
    <property type="component" value="Unassembled WGS sequence"/>
</dbReference>
<dbReference type="AlphaFoldDB" id="F8N055"/>
<evidence type="ECO:0000313" key="3">
    <source>
        <dbReference type="Proteomes" id="UP000008065"/>
    </source>
</evidence>
<dbReference type="OrthoDB" id="5417887at2759"/>
<dbReference type="InterPro" id="IPR009959">
    <property type="entry name" value="Cyclase_SnoaL-like"/>
</dbReference>
<evidence type="ECO:0000256" key="1">
    <source>
        <dbReference type="SAM" id="MobiDB-lite"/>
    </source>
</evidence>
<organism evidence="2 3">
    <name type="scientific">Neurospora tetrasperma (strain FGSC 2508 / ATCC MYA-4615 / P0657)</name>
    <dbReference type="NCBI Taxonomy" id="510951"/>
    <lineage>
        <taxon>Eukaryota</taxon>
        <taxon>Fungi</taxon>
        <taxon>Dikarya</taxon>
        <taxon>Ascomycota</taxon>
        <taxon>Pezizomycotina</taxon>
        <taxon>Sordariomycetes</taxon>
        <taxon>Sordariomycetidae</taxon>
        <taxon>Sordariales</taxon>
        <taxon>Sordariaceae</taxon>
        <taxon>Neurospora</taxon>
    </lineage>
</organism>